<reference evidence="5 6" key="1">
    <citation type="submission" date="2008-07" db="EMBL/GenBank/DDBJ databases">
        <title>Complete sequence of Geobacter bemidjiensis BEM.</title>
        <authorList>
            <consortium name="US DOE Joint Genome Institute"/>
            <person name="Lucas S."/>
            <person name="Copeland A."/>
            <person name="Lapidus A."/>
            <person name="Glavina del Rio T."/>
            <person name="Dalin E."/>
            <person name="Tice H."/>
            <person name="Bruce D."/>
            <person name="Goodwin L."/>
            <person name="Pitluck S."/>
            <person name="Kiss H."/>
            <person name="Brettin T."/>
            <person name="Detter J.C."/>
            <person name="Han C."/>
            <person name="Kuske C.R."/>
            <person name="Schmutz J."/>
            <person name="Larimer F."/>
            <person name="Land M."/>
            <person name="Hauser L."/>
            <person name="Kyrpides N."/>
            <person name="Lykidis A."/>
            <person name="Lovley D."/>
            <person name="Richardson P."/>
        </authorList>
    </citation>
    <scope>NUCLEOTIDE SEQUENCE [LARGE SCALE GENOMIC DNA]</scope>
    <source>
        <strain evidence="6">ATCC BAA-1014 / DSM 16622 / JCM 12645 / Bem</strain>
    </source>
</reference>
<evidence type="ECO:0000259" key="4">
    <source>
        <dbReference type="PROSITE" id="PS51379"/>
    </source>
</evidence>
<dbReference type="PANTHER" id="PTHR40447:SF1">
    <property type="entry name" value="ANAEROBIC SULFITE REDUCTASE SUBUNIT A"/>
    <property type="match status" value="1"/>
</dbReference>
<dbReference type="SUPFAM" id="SSF46548">
    <property type="entry name" value="alpha-helical ferredoxin"/>
    <property type="match status" value="1"/>
</dbReference>
<dbReference type="KEGG" id="gbm:Gbem_1971"/>
<protein>
    <submittedName>
        <fullName evidence="5">Cytoplasmic [NiFe]-hydrogenase, iron-sulfur cluster-binding subunit</fullName>
    </submittedName>
</protein>
<dbReference type="PROSITE" id="PS00198">
    <property type="entry name" value="4FE4S_FER_1"/>
    <property type="match status" value="1"/>
</dbReference>
<keyword evidence="3" id="KW-0411">Iron-sulfur</keyword>
<sequence>MPKTTLKHAHLSPFLEILRLFGELHGPVLSDQGVLSFAPLTSASDLQLDYSRTQIPPKKYLLPFREEILHYQKGAYRQAVPYGSETVLFGVHPCDLDAIAYLDRVFLADTPDSCYATRRANLTLVGLSCRPDDFCFCSGPRESAACDLFLQAGGDGFSLTTHSAKGEAITAAAADLLVETEKELEPPPCGSCNVLPQDPQLRFSDHPLWEKFAETCVSCGACSVCCPTCYCFDLREYPSLSGGGERVREWDNCLFVTHGEVAGGNFRATRLERLRYRFLHKYCGFTPLTGITSCVGCGRCKEFCPVGIDLRELFQDLSLDCGRTP</sequence>
<dbReference type="STRING" id="404380.Gbem_1971"/>
<reference evidence="5 6" key="2">
    <citation type="journal article" date="2010" name="BMC Genomics">
        <title>The genome of Geobacter bemidjiensis, exemplar for the subsurface clade of Geobacter species that predominate in Fe(III)-reducing subsurface environments.</title>
        <authorList>
            <person name="Aklujkar M."/>
            <person name="Young N.D."/>
            <person name="Holmes D."/>
            <person name="Chavan M."/>
            <person name="Risso C."/>
            <person name="Kiss H.E."/>
            <person name="Han C.S."/>
            <person name="Land M.L."/>
            <person name="Lovley D.R."/>
        </authorList>
    </citation>
    <scope>NUCLEOTIDE SEQUENCE [LARGE SCALE GENOMIC DNA]</scope>
    <source>
        <strain evidence="6">ATCC BAA-1014 / DSM 16622 / JCM 12645 / Bem</strain>
    </source>
</reference>
<evidence type="ECO:0000256" key="1">
    <source>
        <dbReference type="ARBA" id="ARBA00022723"/>
    </source>
</evidence>
<dbReference type="HOGENOM" id="CLU_046702_0_0_7"/>
<accession>B5EBW1</accession>
<dbReference type="InterPro" id="IPR017896">
    <property type="entry name" value="4Fe4S_Fe-S-bd"/>
</dbReference>
<keyword evidence="1" id="KW-0479">Metal-binding</keyword>
<dbReference type="Proteomes" id="UP000008825">
    <property type="component" value="Chromosome"/>
</dbReference>
<dbReference type="AlphaFoldDB" id="B5EBW1"/>
<gene>
    <name evidence="5" type="primary">hyhB</name>
    <name evidence="5" type="ordered locus">Gbem_1971</name>
</gene>
<dbReference type="EMBL" id="CP001124">
    <property type="protein sequence ID" value="ACH38985.1"/>
    <property type="molecule type" value="Genomic_DNA"/>
</dbReference>
<dbReference type="PROSITE" id="PS51379">
    <property type="entry name" value="4FE4S_FER_2"/>
    <property type="match status" value="2"/>
</dbReference>
<dbReference type="GO" id="GO:0051536">
    <property type="term" value="F:iron-sulfur cluster binding"/>
    <property type="evidence" value="ECO:0007669"/>
    <property type="project" value="UniProtKB-KW"/>
</dbReference>
<feature type="domain" description="4Fe-4S ferredoxin-type" evidence="4">
    <location>
        <begin position="285"/>
        <end position="313"/>
    </location>
</feature>
<dbReference type="InterPro" id="IPR017900">
    <property type="entry name" value="4Fe4S_Fe_S_CS"/>
</dbReference>
<evidence type="ECO:0000256" key="3">
    <source>
        <dbReference type="ARBA" id="ARBA00023014"/>
    </source>
</evidence>
<keyword evidence="6" id="KW-1185">Reference proteome</keyword>
<organism evidence="5 6">
    <name type="scientific">Citrifermentans bemidjiense (strain ATCC BAA-1014 / DSM 16622 / JCM 12645 / Bem)</name>
    <name type="common">Geobacter bemidjiensis</name>
    <dbReference type="NCBI Taxonomy" id="404380"/>
    <lineage>
        <taxon>Bacteria</taxon>
        <taxon>Pseudomonadati</taxon>
        <taxon>Thermodesulfobacteriota</taxon>
        <taxon>Desulfuromonadia</taxon>
        <taxon>Geobacterales</taxon>
        <taxon>Geobacteraceae</taxon>
        <taxon>Citrifermentans</taxon>
    </lineage>
</organism>
<dbReference type="eggNOG" id="COG0247">
    <property type="taxonomic scope" value="Bacteria"/>
</dbReference>
<evidence type="ECO:0000256" key="2">
    <source>
        <dbReference type="ARBA" id="ARBA00023004"/>
    </source>
</evidence>
<dbReference type="PANTHER" id="PTHR40447">
    <property type="entry name" value="ANAEROBIC SULFITE REDUCTASE SUBUNIT A"/>
    <property type="match status" value="1"/>
</dbReference>
<keyword evidence="2" id="KW-0408">Iron</keyword>
<feature type="domain" description="4Fe-4S ferredoxin-type" evidence="4">
    <location>
        <begin position="205"/>
        <end position="237"/>
    </location>
</feature>
<evidence type="ECO:0000313" key="6">
    <source>
        <dbReference type="Proteomes" id="UP000008825"/>
    </source>
</evidence>
<dbReference type="RefSeq" id="WP_012530404.1">
    <property type="nucleotide sequence ID" value="NC_011146.1"/>
</dbReference>
<evidence type="ECO:0000313" key="5">
    <source>
        <dbReference type="EMBL" id="ACH38985.1"/>
    </source>
</evidence>
<dbReference type="GO" id="GO:0046872">
    <property type="term" value="F:metal ion binding"/>
    <property type="evidence" value="ECO:0007669"/>
    <property type="project" value="UniProtKB-KW"/>
</dbReference>
<name>B5EBW1_CITBB</name>
<proteinExistence type="predicted"/>
<dbReference type="OrthoDB" id="9795302at2"/>
<dbReference type="Pfam" id="PF17179">
    <property type="entry name" value="Fer4_22"/>
    <property type="match status" value="1"/>
</dbReference>